<evidence type="ECO:0000313" key="2">
    <source>
        <dbReference type="Proteomes" id="UP000198211"/>
    </source>
</evidence>
<accession>A0A225WES5</accession>
<reference evidence="2" key="1">
    <citation type="submission" date="2017-03" db="EMBL/GenBank/DDBJ databases">
        <title>Phytopthora megakarya and P. palmivora, two closely related causual agents of cacao black pod achieved similar genome size and gene model numbers by different mechanisms.</title>
        <authorList>
            <person name="Ali S."/>
            <person name="Shao J."/>
            <person name="Larry D.J."/>
            <person name="Kronmiller B."/>
            <person name="Shen D."/>
            <person name="Strem M.D."/>
            <person name="Melnick R.L."/>
            <person name="Guiltinan M.J."/>
            <person name="Tyler B.M."/>
            <person name="Meinhardt L.W."/>
            <person name="Bailey B.A."/>
        </authorList>
    </citation>
    <scope>NUCLEOTIDE SEQUENCE [LARGE SCALE GENOMIC DNA]</scope>
    <source>
        <strain evidence="2">zdho120</strain>
    </source>
</reference>
<dbReference type="AlphaFoldDB" id="A0A225WES5"/>
<keyword evidence="2" id="KW-1185">Reference proteome</keyword>
<organism evidence="1 2">
    <name type="scientific">Phytophthora megakarya</name>
    <dbReference type="NCBI Taxonomy" id="4795"/>
    <lineage>
        <taxon>Eukaryota</taxon>
        <taxon>Sar</taxon>
        <taxon>Stramenopiles</taxon>
        <taxon>Oomycota</taxon>
        <taxon>Peronosporomycetes</taxon>
        <taxon>Peronosporales</taxon>
        <taxon>Peronosporaceae</taxon>
        <taxon>Phytophthora</taxon>
    </lineage>
</organism>
<proteinExistence type="predicted"/>
<evidence type="ECO:0000313" key="1">
    <source>
        <dbReference type="EMBL" id="OWZ16233.1"/>
    </source>
</evidence>
<comment type="caution">
    <text evidence="1">The sequence shown here is derived from an EMBL/GenBank/DDBJ whole genome shotgun (WGS) entry which is preliminary data.</text>
</comment>
<name>A0A225WES5_9STRA</name>
<dbReference type="EMBL" id="NBNE01000972">
    <property type="protein sequence ID" value="OWZ16233.1"/>
    <property type="molecule type" value="Genomic_DNA"/>
</dbReference>
<sequence length="97" mass="11150">MYFCIATHGGRFGGYETHFDVIQVLDTLVRDGVWFSKAHSGFFWGINVRRECQVQIPSYYVAVNKPQLLQLDTVHLLCVTVLDNRDFKAMFYAIVAT</sequence>
<dbReference type="Proteomes" id="UP000198211">
    <property type="component" value="Unassembled WGS sequence"/>
</dbReference>
<gene>
    <name evidence="1" type="ORF">PHMEG_00010004</name>
</gene>
<protein>
    <submittedName>
        <fullName evidence="1">Uncharacterized protein</fullName>
    </submittedName>
</protein>